<name>A0ABT7LZ12_9CYAN</name>
<protein>
    <submittedName>
        <fullName evidence="2">NfeD family protein</fullName>
    </submittedName>
</protein>
<keyword evidence="3" id="KW-1185">Reference proteome</keyword>
<sequence>MFILSDDWDREAIIEEEIQPLRSGRAKFRGSWWPARCDRPISLQPGEFVRVVDIRNITLIVEPILKP</sequence>
<gene>
    <name evidence="2" type="ORF">QQ055_04835</name>
</gene>
<proteinExistence type="predicted"/>
<evidence type="ECO:0000313" key="3">
    <source>
        <dbReference type="Proteomes" id="UP001230986"/>
    </source>
</evidence>
<accession>A0ABT7LZ12</accession>
<evidence type="ECO:0000259" key="1">
    <source>
        <dbReference type="Pfam" id="PF01957"/>
    </source>
</evidence>
<dbReference type="InterPro" id="IPR012340">
    <property type="entry name" value="NA-bd_OB-fold"/>
</dbReference>
<comment type="caution">
    <text evidence="2">The sequence shown here is derived from an EMBL/GenBank/DDBJ whole genome shotgun (WGS) entry which is preliminary data.</text>
</comment>
<feature type="domain" description="NfeD-like C-terminal" evidence="1">
    <location>
        <begin position="10"/>
        <end position="63"/>
    </location>
</feature>
<reference evidence="2 3" key="1">
    <citation type="submission" date="2023-06" db="EMBL/GenBank/DDBJ databases">
        <title>Whole genome sequence of Oscillatoria calcuttensis NRMC-F 0142.</title>
        <authorList>
            <person name="Shakena Fathima T."/>
            <person name="Muralitharan G."/>
            <person name="Thajuddin N."/>
        </authorList>
    </citation>
    <scope>NUCLEOTIDE SEQUENCE [LARGE SCALE GENOMIC DNA]</scope>
    <source>
        <strain evidence="2 3">NRMC-F 0142</strain>
    </source>
</reference>
<dbReference type="Pfam" id="PF01957">
    <property type="entry name" value="NfeD"/>
    <property type="match status" value="1"/>
</dbReference>
<dbReference type="RefSeq" id="WP_284474330.1">
    <property type="nucleotide sequence ID" value="NZ_JASVEJ010000018.1"/>
</dbReference>
<dbReference type="InterPro" id="IPR002810">
    <property type="entry name" value="NfeD-like_C"/>
</dbReference>
<dbReference type="Proteomes" id="UP001230986">
    <property type="component" value="Unassembled WGS sequence"/>
</dbReference>
<dbReference type="Gene3D" id="2.40.50.140">
    <property type="entry name" value="Nucleic acid-binding proteins"/>
    <property type="match status" value="1"/>
</dbReference>
<dbReference type="SUPFAM" id="SSF141322">
    <property type="entry name" value="NfeD domain-like"/>
    <property type="match status" value="1"/>
</dbReference>
<dbReference type="EMBL" id="JASVEJ010000018">
    <property type="protein sequence ID" value="MDL5056792.1"/>
    <property type="molecule type" value="Genomic_DNA"/>
</dbReference>
<organism evidence="2 3">
    <name type="scientific">Geitlerinema calcuttense NRMC-F 0142</name>
    <dbReference type="NCBI Taxonomy" id="2922238"/>
    <lineage>
        <taxon>Bacteria</taxon>
        <taxon>Bacillati</taxon>
        <taxon>Cyanobacteriota</taxon>
        <taxon>Cyanophyceae</taxon>
        <taxon>Geitlerinematales</taxon>
        <taxon>Geitlerinemataceae</taxon>
        <taxon>Geitlerinema</taxon>
    </lineage>
</organism>
<evidence type="ECO:0000313" key="2">
    <source>
        <dbReference type="EMBL" id="MDL5056792.1"/>
    </source>
</evidence>